<dbReference type="InterPro" id="IPR018762">
    <property type="entry name" value="ChpT_C"/>
</dbReference>
<sequence length="199" mass="21157">MSRAVADVTALLGSRICHDLISPLGAISNGVELLAMSGAGSMPEIDLIAQSIENANARIGFFRVAFGAATPDQTLGASEVQHILRELTRGGRMEVEWIPADDAPRAEVKLVFLALNCLESAMPRGGFVSVTRDDARWRLTATADRMRIEPNLWEALSRPAAGSAATAAEVQFLLAPLVAAELGRTLTAELSETGATVRF</sequence>
<dbReference type="Proteomes" id="UP001595632">
    <property type="component" value="Unassembled WGS sequence"/>
</dbReference>
<dbReference type="EMBL" id="JBHRTB010000010">
    <property type="protein sequence ID" value="MFC3143771.1"/>
    <property type="molecule type" value="Genomic_DNA"/>
</dbReference>
<accession>A0ABV7GW59</accession>
<dbReference type="InterPro" id="IPR036890">
    <property type="entry name" value="HATPase_C_sf"/>
</dbReference>
<evidence type="ECO:0000259" key="1">
    <source>
        <dbReference type="Pfam" id="PF10090"/>
    </source>
</evidence>
<evidence type="ECO:0000313" key="2">
    <source>
        <dbReference type="EMBL" id="MFC3143771.1"/>
    </source>
</evidence>
<evidence type="ECO:0000313" key="3">
    <source>
        <dbReference type="Proteomes" id="UP001595632"/>
    </source>
</evidence>
<organism evidence="2 3">
    <name type="scientific">Psychromarinibacter halotolerans</name>
    <dbReference type="NCBI Taxonomy" id="1775175"/>
    <lineage>
        <taxon>Bacteria</taxon>
        <taxon>Pseudomonadati</taxon>
        <taxon>Pseudomonadota</taxon>
        <taxon>Alphaproteobacteria</taxon>
        <taxon>Rhodobacterales</taxon>
        <taxon>Paracoccaceae</taxon>
        <taxon>Psychromarinibacter</taxon>
    </lineage>
</organism>
<comment type="caution">
    <text evidence="2">The sequence shown here is derived from an EMBL/GenBank/DDBJ whole genome shotgun (WGS) entry which is preliminary data.</text>
</comment>
<feature type="domain" description="Histidine phosphotransferase ChpT C-terminal" evidence="1">
    <location>
        <begin position="79"/>
        <end position="193"/>
    </location>
</feature>
<dbReference type="Gene3D" id="1.10.287.130">
    <property type="match status" value="1"/>
</dbReference>
<gene>
    <name evidence="2" type="ORF">ACFOGP_13705</name>
</gene>
<dbReference type="RefSeq" id="WP_275631045.1">
    <property type="nucleotide sequence ID" value="NZ_JARGYD010000001.1"/>
</dbReference>
<dbReference type="Pfam" id="PF10090">
    <property type="entry name" value="HPTransfase"/>
    <property type="match status" value="1"/>
</dbReference>
<name>A0ABV7GW59_9RHOB</name>
<reference evidence="3" key="1">
    <citation type="journal article" date="2019" name="Int. J. Syst. Evol. Microbiol.">
        <title>The Global Catalogue of Microorganisms (GCM) 10K type strain sequencing project: providing services to taxonomists for standard genome sequencing and annotation.</title>
        <authorList>
            <consortium name="The Broad Institute Genomics Platform"/>
            <consortium name="The Broad Institute Genome Sequencing Center for Infectious Disease"/>
            <person name="Wu L."/>
            <person name="Ma J."/>
        </authorList>
    </citation>
    <scope>NUCLEOTIDE SEQUENCE [LARGE SCALE GENOMIC DNA]</scope>
    <source>
        <strain evidence="3">KCTC 52366</strain>
    </source>
</reference>
<protein>
    <submittedName>
        <fullName evidence="2">Histidine phosphotransferase family protein</fullName>
    </submittedName>
</protein>
<proteinExistence type="predicted"/>
<keyword evidence="3" id="KW-1185">Reference proteome</keyword>
<dbReference type="Gene3D" id="3.30.565.10">
    <property type="entry name" value="Histidine kinase-like ATPase, C-terminal domain"/>
    <property type="match status" value="1"/>
</dbReference>